<evidence type="ECO:0000256" key="2">
    <source>
        <dbReference type="ARBA" id="ARBA00010270"/>
    </source>
</evidence>
<feature type="transmembrane region" description="Helical" evidence="7">
    <location>
        <begin position="60"/>
        <end position="81"/>
    </location>
</feature>
<dbReference type="EMBL" id="CP102774">
    <property type="protein sequence ID" value="UZF88764.1"/>
    <property type="molecule type" value="Genomic_DNA"/>
</dbReference>
<evidence type="ECO:0000256" key="1">
    <source>
        <dbReference type="ARBA" id="ARBA00004167"/>
    </source>
</evidence>
<evidence type="ECO:0000256" key="3">
    <source>
        <dbReference type="ARBA" id="ARBA00020552"/>
    </source>
</evidence>
<keyword evidence="4" id="KW-1003">Cell membrane</keyword>
<protein>
    <recommendedName>
        <fullName evidence="3">Lectin-like protein BA14k</fullName>
    </recommendedName>
</protein>
<feature type="chain" id="PRO_5038521379" description="Lectin-like protein BA14k" evidence="8">
    <location>
        <begin position="24"/>
        <end position="147"/>
    </location>
</feature>
<keyword evidence="7" id="KW-0812">Transmembrane</keyword>
<evidence type="ECO:0000256" key="7">
    <source>
        <dbReference type="SAM" id="Phobius"/>
    </source>
</evidence>
<keyword evidence="7" id="KW-1133">Transmembrane helix</keyword>
<organism evidence="9">
    <name type="scientific">Bosea sp. NBC_00436</name>
    <dbReference type="NCBI Taxonomy" id="2969620"/>
    <lineage>
        <taxon>Bacteria</taxon>
        <taxon>Pseudomonadati</taxon>
        <taxon>Pseudomonadota</taxon>
        <taxon>Alphaproteobacteria</taxon>
        <taxon>Hyphomicrobiales</taxon>
        <taxon>Boseaceae</taxon>
        <taxon>Bosea</taxon>
    </lineage>
</organism>
<accession>A0A9E8A1H6</accession>
<dbReference type="InterPro" id="IPR012413">
    <property type="entry name" value="BA14K"/>
</dbReference>
<dbReference type="Pfam" id="PF07886">
    <property type="entry name" value="BA14K"/>
    <property type="match status" value="1"/>
</dbReference>
<gene>
    <name evidence="9" type="ORF">NWE54_08230</name>
</gene>
<comment type="similarity">
    <text evidence="2">Belongs to the BA14k family.</text>
</comment>
<evidence type="ECO:0000256" key="4">
    <source>
        <dbReference type="ARBA" id="ARBA00022475"/>
    </source>
</evidence>
<dbReference type="AlphaFoldDB" id="A0A9E8A1H6"/>
<evidence type="ECO:0000256" key="5">
    <source>
        <dbReference type="ARBA" id="ARBA00022734"/>
    </source>
</evidence>
<evidence type="ECO:0000313" key="9">
    <source>
        <dbReference type="EMBL" id="UZF88764.1"/>
    </source>
</evidence>
<dbReference type="GO" id="GO:0030246">
    <property type="term" value="F:carbohydrate binding"/>
    <property type="evidence" value="ECO:0007669"/>
    <property type="project" value="UniProtKB-KW"/>
</dbReference>
<reference evidence="9" key="1">
    <citation type="submission" date="2022-08" db="EMBL/GenBank/DDBJ databases">
        <title>Complete Genome Sequences of 2 Bosea sp. soil isolates.</title>
        <authorList>
            <person name="Alvarez Arevalo M."/>
            <person name="Sterndorff E.B."/>
            <person name="Faurdal D."/>
            <person name="Joergensen T.S."/>
            <person name="Weber T."/>
        </authorList>
    </citation>
    <scope>NUCLEOTIDE SEQUENCE</scope>
    <source>
        <strain evidence="9">NBC_00436</strain>
    </source>
</reference>
<keyword evidence="8" id="KW-0732">Signal</keyword>
<keyword evidence="5" id="KW-0430">Lectin</keyword>
<name>A0A9E8A1H6_9HYPH</name>
<evidence type="ECO:0000256" key="6">
    <source>
        <dbReference type="ARBA" id="ARBA00025321"/>
    </source>
</evidence>
<comment type="subcellular location">
    <subcellularLocation>
        <location evidence="1">Membrane</location>
        <topology evidence="1">Single-pass membrane protein</topology>
    </subcellularLocation>
</comment>
<keyword evidence="7" id="KW-0472">Membrane</keyword>
<comment type="function">
    <text evidence="6">Has immunoglobulin-binding and hemagglutination properties, and can bind to mannose. Essential for virulence. May be involved in LPS biosynthesis or polysaccharide transport.</text>
</comment>
<feature type="signal peptide" evidence="8">
    <location>
        <begin position="1"/>
        <end position="23"/>
    </location>
</feature>
<dbReference type="GO" id="GO:0016020">
    <property type="term" value="C:membrane"/>
    <property type="evidence" value="ECO:0007669"/>
    <property type="project" value="UniProtKB-SubCell"/>
</dbReference>
<evidence type="ECO:0000256" key="8">
    <source>
        <dbReference type="SAM" id="SignalP"/>
    </source>
</evidence>
<proteinExistence type="inferred from homology"/>
<sequence length="147" mass="14988">MIRTLAVAAALAGGALLALPAAAAPLAPATSAVATAQPGAELVQNVQYYRRYGYYRRGPAVGAGIAAGILGGALAAGALAAPPPAVYYEPEPVYVAPPVVYARPVPRAYGYSVEDTDAVAYCSRRFRSYNPETGTYIAAGGVVRACP</sequence>